<keyword evidence="3" id="KW-1185">Reference proteome</keyword>
<accession>A0ABT7NGP8</accession>
<evidence type="ECO:0000313" key="2">
    <source>
        <dbReference type="EMBL" id="MDM0047131.1"/>
    </source>
</evidence>
<dbReference type="Gene3D" id="3.90.850.10">
    <property type="entry name" value="Fumarylacetoacetase-like, C-terminal domain"/>
    <property type="match status" value="1"/>
</dbReference>
<comment type="caution">
    <text evidence="2">The sequence shown here is derived from an EMBL/GenBank/DDBJ whole genome shotgun (WGS) entry which is preliminary data.</text>
</comment>
<organism evidence="2 3">
    <name type="scientific">Variovorax dokdonensis</name>
    <dbReference type="NCBI Taxonomy" id="344883"/>
    <lineage>
        <taxon>Bacteria</taxon>
        <taxon>Pseudomonadati</taxon>
        <taxon>Pseudomonadota</taxon>
        <taxon>Betaproteobacteria</taxon>
        <taxon>Burkholderiales</taxon>
        <taxon>Comamonadaceae</taxon>
        <taxon>Variovorax</taxon>
    </lineage>
</organism>
<feature type="chain" id="PRO_5045448472" evidence="1">
    <location>
        <begin position="18"/>
        <end position="299"/>
    </location>
</feature>
<gene>
    <name evidence="2" type="ORF">QTH91_21750</name>
</gene>
<dbReference type="PANTHER" id="PTHR30143">
    <property type="entry name" value="ACID HYDRATASE"/>
    <property type="match status" value="1"/>
</dbReference>
<feature type="signal peptide" evidence="1">
    <location>
        <begin position="1"/>
        <end position="17"/>
    </location>
</feature>
<dbReference type="InterPro" id="IPR036663">
    <property type="entry name" value="Fumarylacetoacetase_C_sf"/>
</dbReference>
<evidence type="ECO:0000313" key="3">
    <source>
        <dbReference type="Proteomes" id="UP001174908"/>
    </source>
</evidence>
<proteinExistence type="predicted"/>
<evidence type="ECO:0000256" key="1">
    <source>
        <dbReference type="SAM" id="SignalP"/>
    </source>
</evidence>
<dbReference type="GO" id="GO:0016787">
    <property type="term" value="F:hydrolase activity"/>
    <property type="evidence" value="ECO:0007669"/>
    <property type="project" value="UniProtKB-KW"/>
</dbReference>
<dbReference type="InterPro" id="IPR050772">
    <property type="entry name" value="Hydratase-Decarb/MhpD_sf"/>
</dbReference>
<dbReference type="EMBL" id="JASZYV010000006">
    <property type="protein sequence ID" value="MDM0047131.1"/>
    <property type="molecule type" value="Genomic_DNA"/>
</dbReference>
<dbReference type="PROSITE" id="PS51257">
    <property type="entry name" value="PROKAR_LIPOPROTEIN"/>
    <property type="match status" value="1"/>
</dbReference>
<reference evidence="2" key="1">
    <citation type="submission" date="2023-06" db="EMBL/GenBank/DDBJ databases">
        <authorList>
            <person name="Jiang Y."/>
            <person name="Liu Q."/>
        </authorList>
    </citation>
    <scope>NUCLEOTIDE SEQUENCE</scope>
    <source>
        <strain evidence="2">CGMCC 1.12089</strain>
    </source>
</reference>
<dbReference type="RefSeq" id="WP_286662402.1">
    <property type="nucleotide sequence ID" value="NZ_JASZYV010000006.1"/>
</dbReference>
<dbReference type="Proteomes" id="UP001174908">
    <property type="component" value="Unassembled WGS sequence"/>
</dbReference>
<dbReference type="PANTHER" id="PTHR30143:SF0">
    <property type="entry name" value="2-KETO-4-PENTENOATE HYDRATASE"/>
    <property type="match status" value="1"/>
</dbReference>
<keyword evidence="2" id="KW-0378">Hydrolase</keyword>
<sequence length="299" mass="31316">MPRTLALVALGTSALLAGCQIAPPALQVNEAPSCLSDKQVDAMMQAREARQPFPAPVGLSEEGAACTRAKVVARLANTEGMRVGYKAGLTNPAVQQRFRANQPVWGALHGDMLLRDGANVSAAFGARPLYEADLLVRVRSAEINQARTPAQVLANIDQIIPFIELPDLVVDAPPKLDGNGVTAINVGARLGVQGKPLIVPVEAPQMQAMLAQLADMKVVLRDGDGKELGGGKGSDVLGHPLNAVVWLTQALAREGQALRPGQLVSLGSFSALLPPKPGLKVTASYEGVPDLQPVSVSFK</sequence>
<protein>
    <submittedName>
        <fullName evidence="2">Fumarylacetoacetate hydrolase</fullName>
    </submittedName>
</protein>
<keyword evidence="1" id="KW-0732">Signal</keyword>
<name>A0ABT7NGP8_9BURK</name>
<dbReference type="SUPFAM" id="SSF56529">
    <property type="entry name" value="FAH"/>
    <property type="match status" value="1"/>
</dbReference>